<name>A0ABR1G891_AURAN</name>
<evidence type="ECO:0000313" key="3">
    <source>
        <dbReference type="Proteomes" id="UP001363151"/>
    </source>
</evidence>
<organism evidence="2 3">
    <name type="scientific">Aureococcus anophagefferens</name>
    <name type="common">Harmful bloom alga</name>
    <dbReference type="NCBI Taxonomy" id="44056"/>
    <lineage>
        <taxon>Eukaryota</taxon>
        <taxon>Sar</taxon>
        <taxon>Stramenopiles</taxon>
        <taxon>Ochrophyta</taxon>
        <taxon>Pelagophyceae</taxon>
        <taxon>Pelagomonadales</taxon>
        <taxon>Pelagomonadaceae</taxon>
        <taxon>Aureococcus</taxon>
    </lineage>
</organism>
<gene>
    <name evidence="2" type="ORF">SO694_00048059</name>
</gene>
<evidence type="ECO:0000256" key="1">
    <source>
        <dbReference type="SAM" id="MobiDB-lite"/>
    </source>
</evidence>
<accession>A0ABR1G891</accession>
<evidence type="ECO:0000313" key="2">
    <source>
        <dbReference type="EMBL" id="KAK7249363.1"/>
    </source>
</evidence>
<feature type="compositionally biased region" description="Low complexity" evidence="1">
    <location>
        <begin position="237"/>
        <end position="251"/>
    </location>
</feature>
<protein>
    <submittedName>
        <fullName evidence="2">Uncharacterized protein</fullName>
    </submittedName>
</protein>
<comment type="caution">
    <text evidence="2">The sequence shown here is derived from an EMBL/GenBank/DDBJ whole genome shotgun (WGS) entry which is preliminary data.</text>
</comment>
<feature type="region of interest" description="Disordered" evidence="1">
    <location>
        <begin position="237"/>
        <end position="289"/>
    </location>
</feature>
<proteinExistence type="predicted"/>
<dbReference type="EMBL" id="JBBJCI010000079">
    <property type="protein sequence ID" value="KAK7249363.1"/>
    <property type="molecule type" value="Genomic_DNA"/>
</dbReference>
<keyword evidence="3" id="KW-1185">Reference proteome</keyword>
<dbReference type="Proteomes" id="UP001363151">
    <property type="component" value="Unassembled WGS sequence"/>
</dbReference>
<sequence length="319" mass="34265">MSLPPPGRQLSADAATYEFELQLDYACWVRDYDLVRSTLDAMYERKVEMEPNSRLMTRFKINVTAQQIVDASEKTYDTVRLALEGLAETLLELGVHPWTKDADAALEGLRDMGAILACKESVGGDGGVSAELLGAKLDVVYETDKFKSPHPMSHGYVRSIALKKARVMKAARLEDPNERTGALREELGGVVDDSALAAADELLRGVEDRYLAAPRLFAMFEDAAAREPRRAIVAEGRAAPAAPRAPPGTAAAPPPPGDRRAHARAGDGGAPGRAGPDLPRRRRLRGRGAAAAVARAARVASALVASALSPARRAARRRQ</sequence>
<reference evidence="2 3" key="1">
    <citation type="submission" date="2024-03" db="EMBL/GenBank/DDBJ databases">
        <title>Aureococcus anophagefferens CCMP1851 and Kratosvirus quantuckense: Draft genome of a second virus-susceptible host strain in the model system.</title>
        <authorList>
            <person name="Chase E."/>
            <person name="Truchon A.R."/>
            <person name="Schepens W."/>
            <person name="Wilhelm S.W."/>
        </authorList>
    </citation>
    <scope>NUCLEOTIDE SEQUENCE [LARGE SCALE GENOMIC DNA]</scope>
    <source>
        <strain evidence="2 3">CCMP1851</strain>
    </source>
</reference>